<name>A0AAE3EL23_9FLAO</name>
<dbReference type="RefSeq" id="WP_237238195.1">
    <property type="nucleotide sequence ID" value="NZ_JAKKDU010000001.1"/>
</dbReference>
<proteinExistence type="predicted"/>
<comment type="caution">
    <text evidence="2">The sequence shown here is derived from an EMBL/GenBank/DDBJ whole genome shotgun (WGS) entry which is preliminary data.</text>
</comment>
<gene>
    <name evidence="2" type="ORF">L3X37_00505</name>
</gene>
<protein>
    <submittedName>
        <fullName evidence="2">SGNH/GDSL hydrolase family protein</fullName>
    </submittedName>
</protein>
<dbReference type="SUPFAM" id="SSF52266">
    <property type="entry name" value="SGNH hydrolase"/>
    <property type="match status" value="1"/>
</dbReference>
<keyword evidence="3" id="KW-1185">Reference proteome</keyword>
<evidence type="ECO:0000313" key="2">
    <source>
        <dbReference type="EMBL" id="MCF7566846.1"/>
    </source>
</evidence>
<dbReference type="InterPro" id="IPR013830">
    <property type="entry name" value="SGNH_hydro"/>
</dbReference>
<evidence type="ECO:0000313" key="3">
    <source>
        <dbReference type="Proteomes" id="UP001199795"/>
    </source>
</evidence>
<dbReference type="Pfam" id="PF13472">
    <property type="entry name" value="Lipase_GDSL_2"/>
    <property type="match status" value="1"/>
</dbReference>
<dbReference type="Gene3D" id="3.40.50.1110">
    <property type="entry name" value="SGNH hydrolase"/>
    <property type="match status" value="1"/>
</dbReference>
<sequence>MQISRRNFFLNLGITGLGIISSPNILLAKNRSKHYLKNTKGTGLTFLFQGDSITDGKRSRNKDWNHVMGHGYAYLIASRLWFDYTNEDLMFYNRGISGNKITDLNARWQQDTIDLNPDVLSILIGVNDVPKIIENEYSIKKWEETYIQVLDKTIKALPNTQIILCEPFILPSNNMVRIDWTKEKTESYQSVISEMQKIVRQLADAYKATLIELQQPFLDACKKAPAKYWIWDGVHPMPAGHELIARTWINEVSKKLNFIGHDYLKD</sequence>
<accession>A0AAE3EL23</accession>
<dbReference type="Proteomes" id="UP001199795">
    <property type="component" value="Unassembled WGS sequence"/>
</dbReference>
<dbReference type="AlphaFoldDB" id="A0AAE3EL23"/>
<dbReference type="InterPro" id="IPR051532">
    <property type="entry name" value="Ester_Hydrolysis_Enzymes"/>
</dbReference>
<organism evidence="2 3">
    <name type="scientific">Wocania arenilitoris</name>
    <dbReference type="NCBI Taxonomy" id="2044858"/>
    <lineage>
        <taxon>Bacteria</taxon>
        <taxon>Pseudomonadati</taxon>
        <taxon>Bacteroidota</taxon>
        <taxon>Flavobacteriia</taxon>
        <taxon>Flavobacteriales</taxon>
        <taxon>Flavobacteriaceae</taxon>
        <taxon>Wocania</taxon>
    </lineage>
</organism>
<feature type="domain" description="SGNH hydrolase-type esterase" evidence="1">
    <location>
        <begin position="50"/>
        <end position="243"/>
    </location>
</feature>
<dbReference type="CDD" id="cd01834">
    <property type="entry name" value="SGNH_hydrolase_like_2"/>
    <property type="match status" value="1"/>
</dbReference>
<dbReference type="PANTHER" id="PTHR30383">
    <property type="entry name" value="THIOESTERASE 1/PROTEASE 1/LYSOPHOSPHOLIPASE L1"/>
    <property type="match status" value="1"/>
</dbReference>
<keyword evidence="2" id="KW-0378">Hydrolase</keyword>
<dbReference type="PANTHER" id="PTHR30383:SF5">
    <property type="entry name" value="SGNH HYDROLASE-TYPE ESTERASE DOMAIN-CONTAINING PROTEIN"/>
    <property type="match status" value="1"/>
</dbReference>
<dbReference type="GO" id="GO:0004622">
    <property type="term" value="F:phosphatidylcholine lysophospholipase activity"/>
    <property type="evidence" value="ECO:0007669"/>
    <property type="project" value="TreeGrafter"/>
</dbReference>
<reference evidence="2" key="1">
    <citation type="submission" date="2022-01" db="EMBL/GenBank/DDBJ databases">
        <title>Draft genome sequence of Sabulilitoribacter arenilitoris KCTC 52401.</title>
        <authorList>
            <person name="Oh J.-S."/>
        </authorList>
    </citation>
    <scope>NUCLEOTIDE SEQUENCE</scope>
    <source>
        <strain evidence="2">HMF6543</strain>
    </source>
</reference>
<dbReference type="InterPro" id="IPR036514">
    <property type="entry name" value="SGNH_hydro_sf"/>
</dbReference>
<evidence type="ECO:0000259" key="1">
    <source>
        <dbReference type="Pfam" id="PF13472"/>
    </source>
</evidence>
<dbReference type="EMBL" id="JAKKDU010000001">
    <property type="protein sequence ID" value="MCF7566846.1"/>
    <property type="molecule type" value="Genomic_DNA"/>
</dbReference>